<gene>
    <name evidence="1" type="ORF">SOCE26_064010</name>
</gene>
<dbReference type="Proteomes" id="UP000238348">
    <property type="component" value="Chromosome"/>
</dbReference>
<accession>A0A2L0F058</accession>
<evidence type="ECO:0000313" key="2">
    <source>
        <dbReference type="Proteomes" id="UP000238348"/>
    </source>
</evidence>
<name>A0A2L0F058_SORCE</name>
<dbReference type="EMBL" id="CP012673">
    <property type="protein sequence ID" value="AUX44931.1"/>
    <property type="molecule type" value="Genomic_DNA"/>
</dbReference>
<reference evidence="1 2" key="1">
    <citation type="submission" date="2015-09" db="EMBL/GenBank/DDBJ databases">
        <title>Sorangium comparison.</title>
        <authorList>
            <person name="Zaburannyi N."/>
            <person name="Bunk B."/>
            <person name="Overmann J."/>
            <person name="Mueller R."/>
        </authorList>
    </citation>
    <scope>NUCLEOTIDE SEQUENCE [LARGE SCALE GENOMIC DNA]</scope>
    <source>
        <strain evidence="1 2">So ce26</strain>
    </source>
</reference>
<protein>
    <submittedName>
        <fullName evidence="1">Uncharacterized protein</fullName>
    </submittedName>
</protein>
<dbReference type="AlphaFoldDB" id="A0A2L0F058"/>
<organism evidence="1 2">
    <name type="scientific">Sorangium cellulosum</name>
    <name type="common">Polyangium cellulosum</name>
    <dbReference type="NCBI Taxonomy" id="56"/>
    <lineage>
        <taxon>Bacteria</taxon>
        <taxon>Pseudomonadati</taxon>
        <taxon>Myxococcota</taxon>
        <taxon>Polyangia</taxon>
        <taxon>Polyangiales</taxon>
        <taxon>Polyangiaceae</taxon>
        <taxon>Sorangium</taxon>
    </lineage>
</organism>
<sequence length="35" mass="3625">MASLDAGVQQLTRAALPDDLVPTGVMGMLIVGIDR</sequence>
<evidence type="ECO:0000313" key="1">
    <source>
        <dbReference type="EMBL" id="AUX44931.1"/>
    </source>
</evidence>
<proteinExistence type="predicted"/>